<dbReference type="InterPro" id="IPR044929">
    <property type="entry name" value="DNA/RNA_non-sp_Endonuclease_sf"/>
</dbReference>
<dbReference type="Pfam" id="PF01223">
    <property type="entry name" value="Endonuclease_NS"/>
    <property type="match status" value="1"/>
</dbReference>
<dbReference type="AlphaFoldDB" id="A0A9D5P5S1"/>
<keyword evidence="7" id="KW-0540">Nuclease</keyword>
<gene>
    <name evidence="7" type="ORF">E7101_10225</name>
</gene>
<dbReference type="GO" id="GO:0016787">
    <property type="term" value="F:hydrolase activity"/>
    <property type="evidence" value="ECO:0007669"/>
    <property type="project" value="InterPro"/>
</dbReference>
<accession>A0A9D5P5S1</accession>
<dbReference type="PANTHER" id="PTHR13966:SF5">
    <property type="entry name" value="ENDONUCLEASE G, MITOCHONDRIAL"/>
    <property type="match status" value="1"/>
</dbReference>
<dbReference type="GO" id="GO:0004519">
    <property type="term" value="F:endonuclease activity"/>
    <property type="evidence" value="ECO:0007669"/>
    <property type="project" value="UniProtKB-KW"/>
</dbReference>
<dbReference type="GO" id="GO:0003676">
    <property type="term" value="F:nucleic acid binding"/>
    <property type="evidence" value="ECO:0007669"/>
    <property type="project" value="InterPro"/>
</dbReference>
<dbReference type="SUPFAM" id="SSF54060">
    <property type="entry name" value="His-Me finger endonucleases"/>
    <property type="match status" value="1"/>
</dbReference>
<keyword evidence="7" id="KW-0255">Endonuclease</keyword>
<dbReference type="InterPro" id="IPR040255">
    <property type="entry name" value="Non-specific_endonuclease"/>
</dbReference>
<feature type="signal peptide" evidence="4">
    <location>
        <begin position="1"/>
        <end position="21"/>
    </location>
</feature>
<evidence type="ECO:0000259" key="6">
    <source>
        <dbReference type="SMART" id="SM00892"/>
    </source>
</evidence>
<evidence type="ECO:0000256" key="4">
    <source>
        <dbReference type="SAM" id="SignalP"/>
    </source>
</evidence>
<keyword evidence="2" id="KW-0479">Metal-binding</keyword>
<protein>
    <submittedName>
        <fullName evidence="7">DNA/RNA non-specific endonuclease</fullName>
    </submittedName>
</protein>
<dbReference type="InterPro" id="IPR044925">
    <property type="entry name" value="His-Me_finger_sf"/>
</dbReference>
<evidence type="ECO:0000259" key="5">
    <source>
        <dbReference type="SMART" id="SM00477"/>
    </source>
</evidence>
<evidence type="ECO:0000256" key="2">
    <source>
        <dbReference type="PIRSR" id="PIRSR640255-2"/>
    </source>
</evidence>
<dbReference type="EMBL" id="SUYC01000011">
    <property type="protein sequence ID" value="MBE6271314.1"/>
    <property type="molecule type" value="Genomic_DNA"/>
</dbReference>
<reference evidence="7" key="1">
    <citation type="submission" date="2019-04" db="EMBL/GenBank/DDBJ databases">
        <title>Evolution of Biomass-Degrading Anaerobic Consortia Revealed by Metagenomics.</title>
        <authorList>
            <person name="Peng X."/>
        </authorList>
    </citation>
    <scope>NUCLEOTIDE SEQUENCE</scope>
    <source>
        <strain evidence="7">SIG140</strain>
    </source>
</reference>
<dbReference type="PANTHER" id="PTHR13966">
    <property type="entry name" value="ENDONUCLEASE RELATED"/>
    <property type="match status" value="1"/>
</dbReference>
<feature type="compositionally biased region" description="Pro residues" evidence="3">
    <location>
        <begin position="25"/>
        <end position="35"/>
    </location>
</feature>
<keyword evidence="4" id="KW-0732">Signal</keyword>
<evidence type="ECO:0000313" key="7">
    <source>
        <dbReference type="EMBL" id="MBE6271314.1"/>
    </source>
</evidence>
<feature type="domain" description="ENPP1-3/EXOG-like endonuclease/phosphodiesterase" evidence="5">
    <location>
        <begin position="75"/>
        <end position="292"/>
    </location>
</feature>
<feature type="domain" description="DNA/RNA non-specific endonuclease/pyrophosphatase/phosphodiesterase" evidence="6">
    <location>
        <begin position="74"/>
        <end position="292"/>
    </location>
</feature>
<dbReference type="InterPro" id="IPR001604">
    <property type="entry name" value="Endo_G_ENPP1-like_dom"/>
</dbReference>
<feature type="region of interest" description="Disordered" evidence="3">
    <location>
        <begin position="19"/>
        <end position="42"/>
    </location>
</feature>
<keyword evidence="7" id="KW-0378">Hydrolase</keyword>
<evidence type="ECO:0000313" key="8">
    <source>
        <dbReference type="Proteomes" id="UP000806522"/>
    </source>
</evidence>
<dbReference type="InterPro" id="IPR020821">
    <property type="entry name" value="ENPP1-3/EXOG-like_nuc-like"/>
</dbReference>
<organism evidence="7 8">
    <name type="scientific">Xylanibacter ruminicola</name>
    <name type="common">Prevotella ruminicola</name>
    <dbReference type="NCBI Taxonomy" id="839"/>
    <lineage>
        <taxon>Bacteria</taxon>
        <taxon>Pseudomonadati</taxon>
        <taxon>Bacteroidota</taxon>
        <taxon>Bacteroidia</taxon>
        <taxon>Bacteroidales</taxon>
        <taxon>Prevotellaceae</taxon>
        <taxon>Xylanibacter</taxon>
    </lineage>
</organism>
<dbReference type="SMART" id="SM00477">
    <property type="entry name" value="NUC"/>
    <property type="match status" value="1"/>
</dbReference>
<dbReference type="SMART" id="SM00892">
    <property type="entry name" value="Endonuclease_NS"/>
    <property type="match status" value="1"/>
</dbReference>
<feature type="active site" description="Proton acceptor" evidence="1">
    <location>
        <position position="153"/>
    </location>
</feature>
<dbReference type="Proteomes" id="UP000806522">
    <property type="component" value="Unassembled WGS sequence"/>
</dbReference>
<sequence length="311" mass="34740">MNWRYLLFSSLVCVACGGSSSDSPEPTPTPDPTPTPVVGNVNKNDASVNEYLARLEMPKARTDSKVITHTTANFGVTYSVEWDSKIRAQRWTCYDLNKKNVATNGNTRKSLWPEGDPWAYDPDVAKSEQQATYSELSKSYYPGSTTAYYEKGHICPSMDRLNSKDANEQTYYMTNILPMVANFNGKLWQKMETQVNTWGKALADGDTIFVCKGGTIDKEDQILGKTIGNHVVPKYFFMALYAKTSTGQKMLGFWAEHLNEDKSGDALKGYVVSIDELEQKTGIDFFCNLSDTLEEQLESKKAADIISAWGL</sequence>
<feature type="binding site" evidence="2">
    <location>
        <position position="184"/>
    </location>
    <ligand>
        <name>Mg(2+)</name>
        <dbReference type="ChEBI" id="CHEBI:18420"/>
        <note>catalytic</note>
    </ligand>
</feature>
<dbReference type="Gene3D" id="3.40.570.10">
    <property type="entry name" value="Extracellular Endonuclease, subunit A"/>
    <property type="match status" value="1"/>
</dbReference>
<evidence type="ECO:0000256" key="1">
    <source>
        <dbReference type="PIRSR" id="PIRSR640255-1"/>
    </source>
</evidence>
<name>A0A9D5P5S1_XYLRU</name>
<feature type="chain" id="PRO_5039458375" evidence="4">
    <location>
        <begin position="22"/>
        <end position="311"/>
    </location>
</feature>
<evidence type="ECO:0000256" key="3">
    <source>
        <dbReference type="SAM" id="MobiDB-lite"/>
    </source>
</evidence>
<proteinExistence type="predicted"/>
<dbReference type="GO" id="GO:0046872">
    <property type="term" value="F:metal ion binding"/>
    <property type="evidence" value="ECO:0007669"/>
    <property type="project" value="UniProtKB-KW"/>
</dbReference>
<comment type="caution">
    <text evidence="7">The sequence shown here is derived from an EMBL/GenBank/DDBJ whole genome shotgun (WGS) entry which is preliminary data.</text>
</comment>